<proteinExistence type="inferred from homology"/>
<feature type="compositionally biased region" description="Polar residues" evidence="12">
    <location>
        <begin position="422"/>
        <end position="438"/>
    </location>
</feature>
<dbReference type="GO" id="GO:0000981">
    <property type="term" value="F:DNA-binding transcription factor activity, RNA polymerase II-specific"/>
    <property type="evidence" value="ECO:0007669"/>
    <property type="project" value="TreeGrafter"/>
</dbReference>
<dbReference type="SUPFAM" id="SSF46785">
    <property type="entry name" value="Winged helix' DNA-binding domain"/>
    <property type="match status" value="2"/>
</dbReference>
<feature type="region of interest" description="Disordered" evidence="12">
    <location>
        <begin position="1"/>
        <end position="125"/>
    </location>
</feature>
<comment type="caution">
    <text evidence="14">The sequence shown here is derived from an EMBL/GenBank/DDBJ whole genome shotgun (WGS) entry which is preliminary data.</text>
</comment>
<dbReference type="SMART" id="SM01372">
    <property type="entry name" value="E2F_TDP"/>
    <property type="match status" value="2"/>
</dbReference>
<evidence type="ECO:0000256" key="3">
    <source>
        <dbReference type="ARBA" id="ARBA00022491"/>
    </source>
</evidence>
<evidence type="ECO:0000313" key="14">
    <source>
        <dbReference type="EMBL" id="KAH1171265.1"/>
    </source>
</evidence>
<keyword evidence="6" id="KW-0010">Activator</keyword>
<organism evidence="14 15">
    <name type="scientific">Mauremys mutica</name>
    <name type="common">yellowpond turtle</name>
    <dbReference type="NCBI Taxonomy" id="74926"/>
    <lineage>
        <taxon>Eukaryota</taxon>
        <taxon>Metazoa</taxon>
        <taxon>Chordata</taxon>
        <taxon>Craniata</taxon>
        <taxon>Vertebrata</taxon>
        <taxon>Euteleostomi</taxon>
        <taxon>Archelosauria</taxon>
        <taxon>Testudinata</taxon>
        <taxon>Testudines</taxon>
        <taxon>Cryptodira</taxon>
        <taxon>Durocryptodira</taxon>
        <taxon>Testudinoidea</taxon>
        <taxon>Geoemydidae</taxon>
        <taxon>Geoemydinae</taxon>
        <taxon>Mauremys</taxon>
    </lineage>
</organism>
<evidence type="ECO:0000256" key="8">
    <source>
        <dbReference type="ARBA" id="ARBA00023242"/>
    </source>
</evidence>
<evidence type="ECO:0000256" key="1">
    <source>
        <dbReference type="ARBA" id="ARBA00004123"/>
    </source>
</evidence>
<dbReference type="Proteomes" id="UP000827986">
    <property type="component" value="Unassembled WGS sequence"/>
</dbReference>
<feature type="compositionally biased region" description="Gly residues" evidence="12">
    <location>
        <begin position="59"/>
        <end position="70"/>
    </location>
</feature>
<sequence length="998" mass="109563">AKRLSCSGLNSNRQRAAPAATAGPARQLPHRARQCCDAVAAAQRPAPSMTLRSPAGPGAASGPGEPGGDMGPEEKENHASEPQRRILKTPLKQPATSYSVLTEIQPDSGPLTTPPKSQEVPPGDPWTPTANLKILISAASPEIRNREQKKGLFDRSEIVETKHCLHEHLSGDEYEKSQPSRKEKSLGLLCHKFLARYPNYPSTAENSDICLDEVAEELNVERRRIYDIVNVLESLHMVSRLAKNRYAWYGRHNLNRTLQTLKKVGEENKYTQQIEMIKKREYEFELDGDKNEEMATKPVGPNEHSEMCFVELPGMEFRAASVNSRKDKSLRVMSQKFVMLFLVSTPQIVSLEVAAKILIGEDHIEDLDKSKFKTKIRRLYDIANVLSSLELIKKVHVTEEKGRKPAFKWTGPEVLPGIQDTKPVTTTTSLIPSNSAKSKSPKEQCSKNLFPSRGKQSFTRHPSLIKLVKTIESDRRKIHSAPSSPSKTSTTDNDQNSSSLPSKMAQLAAICKQQLEGQSRELKMKLTRSTLECKLTSSDESLLKCEPNTTSSCQTPSLVQPLGVLPLIHNSVSPVMLPQTHSAISYAIYLHPSQAQTVTTLQSVPCPNVTGTTSVFDANSKIPFNQMTTEERDSNTGEGDAGNLVAKERQVTKIEFTPERCLKRSQALQENSSIKKCRSGEKSLEDVYTGDFLKGERSSSRAVHLEPEINNFQEGSQNKSEKLDPNMEFCFDHERRGLSEDKSRASTTPEMPVAFAVPAHETLFPSGYIIPLAQCTQHGNEAIFSNKEKSGICSLPHMTYSSPIAGVVPVTASEFTAVNIPAFHVTPLKLMVSPSSIAATPVVNRSCLNSSHSNPVQNPSSSILNFTLQHLGLIPAGVQVSPNPVLQPVPISPKPEHVSPVSENVSLQQGRVFKNESQITECDINGKSGAVIPLQQTTVPVKPEEPQPVTENFFRTPGGPNAISSFASSPADSDGVDGISRGNLFAPQRKLEVSEDQL</sequence>
<evidence type="ECO:0000256" key="7">
    <source>
        <dbReference type="ARBA" id="ARBA00023163"/>
    </source>
</evidence>
<dbReference type="Gene3D" id="1.10.10.10">
    <property type="entry name" value="Winged helix-like DNA-binding domain superfamily/Winged helix DNA-binding domain"/>
    <property type="match status" value="2"/>
</dbReference>
<dbReference type="InterPro" id="IPR036390">
    <property type="entry name" value="WH_DNA-bd_sf"/>
</dbReference>
<feature type="non-terminal residue" evidence="14">
    <location>
        <position position="998"/>
    </location>
</feature>
<keyword evidence="8 11" id="KW-0539">Nucleus</keyword>
<keyword evidence="9" id="KW-0131">Cell cycle</keyword>
<dbReference type="InterPro" id="IPR036388">
    <property type="entry name" value="WH-like_DNA-bd_sf"/>
</dbReference>
<keyword evidence="15" id="KW-1185">Reference proteome</keyword>
<dbReference type="FunFam" id="1.10.10.10:FF:000073">
    <property type="entry name" value="E2F transcription factor 8"/>
    <property type="match status" value="1"/>
</dbReference>
<protein>
    <recommendedName>
        <fullName evidence="10">Transcription factor E2F8</fullName>
    </recommendedName>
</protein>
<feature type="compositionally biased region" description="Polar residues" evidence="12">
    <location>
        <begin position="446"/>
        <end position="457"/>
    </location>
</feature>
<feature type="compositionally biased region" description="Polar residues" evidence="12">
    <location>
        <begin position="962"/>
        <end position="971"/>
    </location>
</feature>
<dbReference type="EMBL" id="JAHDVG010000483">
    <property type="protein sequence ID" value="KAH1171265.1"/>
    <property type="molecule type" value="Genomic_DNA"/>
</dbReference>
<dbReference type="InterPro" id="IPR015633">
    <property type="entry name" value="E2F"/>
</dbReference>
<dbReference type="AlphaFoldDB" id="A0A9D3X220"/>
<feature type="compositionally biased region" description="Basic and acidic residues" evidence="12">
    <location>
        <begin position="72"/>
        <end position="84"/>
    </location>
</feature>
<keyword evidence="5 11" id="KW-0238">DNA-binding</keyword>
<dbReference type="FunFam" id="1.10.10.10:FF:000100">
    <property type="entry name" value="E2F transcription factor 8"/>
    <property type="match status" value="1"/>
</dbReference>
<accession>A0A9D3X220</accession>
<feature type="domain" description="E2F/DP family winged-helix DNA-binding" evidence="13">
    <location>
        <begin position="181"/>
        <end position="250"/>
    </location>
</feature>
<feature type="domain" description="E2F/DP family winged-helix DNA-binding" evidence="13">
    <location>
        <begin position="325"/>
        <end position="411"/>
    </location>
</feature>
<evidence type="ECO:0000256" key="10">
    <source>
        <dbReference type="ARBA" id="ARBA00039673"/>
    </source>
</evidence>
<keyword evidence="4 11" id="KW-0805">Transcription regulation</keyword>
<comment type="subcellular location">
    <subcellularLocation>
        <location evidence="1 11">Nucleus</location>
    </subcellularLocation>
</comment>
<comment type="similarity">
    <text evidence="2 11">Belongs to the E2F/DP family.</text>
</comment>
<dbReference type="GO" id="GO:0010604">
    <property type="term" value="P:positive regulation of macromolecule metabolic process"/>
    <property type="evidence" value="ECO:0007669"/>
    <property type="project" value="UniProtKB-ARBA"/>
</dbReference>
<dbReference type="PANTHER" id="PTHR12081">
    <property type="entry name" value="TRANSCRIPTION FACTOR E2F"/>
    <property type="match status" value="1"/>
</dbReference>
<feature type="region of interest" description="Disordered" evidence="12">
    <location>
        <begin position="471"/>
        <end position="501"/>
    </location>
</feature>
<dbReference type="GO" id="GO:0000978">
    <property type="term" value="F:RNA polymerase II cis-regulatory region sequence-specific DNA binding"/>
    <property type="evidence" value="ECO:0007669"/>
    <property type="project" value="InterPro"/>
</dbReference>
<evidence type="ECO:0000256" key="2">
    <source>
        <dbReference type="ARBA" id="ARBA00010940"/>
    </source>
</evidence>
<dbReference type="GO" id="GO:0045935">
    <property type="term" value="P:positive regulation of nucleobase-containing compound metabolic process"/>
    <property type="evidence" value="ECO:0007669"/>
    <property type="project" value="UniProtKB-ARBA"/>
</dbReference>
<dbReference type="GO" id="GO:0045892">
    <property type="term" value="P:negative regulation of DNA-templated transcription"/>
    <property type="evidence" value="ECO:0007669"/>
    <property type="project" value="UniProtKB-ARBA"/>
</dbReference>
<evidence type="ECO:0000259" key="13">
    <source>
        <dbReference type="SMART" id="SM01372"/>
    </source>
</evidence>
<dbReference type="PANTHER" id="PTHR12081:SF40">
    <property type="entry name" value="TRANSCRIPTION FACTOR E2F8"/>
    <property type="match status" value="1"/>
</dbReference>
<feature type="region of interest" description="Disordered" evidence="12">
    <location>
        <begin position="957"/>
        <end position="983"/>
    </location>
</feature>
<dbReference type="InterPro" id="IPR003316">
    <property type="entry name" value="E2F_WHTH_DNA-bd_dom"/>
</dbReference>
<gene>
    <name evidence="14" type="ORF">KIL84_006883</name>
</gene>
<feature type="region of interest" description="Disordered" evidence="12">
    <location>
        <begin position="418"/>
        <end position="457"/>
    </location>
</feature>
<evidence type="ECO:0000256" key="12">
    <source>
        <dbReference type="SAM" id="MobiDB-lite"/>
    </source>
</evidence>
<evidence type="ECO:0000256" key="9">
    <source>
        <dbReference type="ARBA" id="ARBA00023306"/>
    </source>
</evidence>
<reference evidence="14" key="1">
    <citation type="submission" date="2021-09" db="EMBL/GenBank/DDBJ databases">
        <title>The genome of Mauremys mutica provides insights into the evolution of semi-aquatic lifestyle.</title>
        <authorList>
            <person name="Gong S."/>
            <person name="Gao Y."/>
        </authorList>
    </citation>
    <scope>NUCLEOTIDE SEQUENCE</scope>
    <source>
        <strain evidence="14">MM-2020</strain>
        <tissue evidence="14">Muscle</tissue>
    </source>
</reference>
<evidence type="ECO:0000256" key="4">
    <source>
        <dbReference type="ARBA" id="ARBA00023015"/>
    </source>
</evidence>
<evidence type="ECO:0000256" key="5">
    <source>
        <dbReference type="ARBA" id="ARBA00023125"/>
    </source>
</evidence>
<evidence type="ECO:0000256" key="11">
    <source>
        <dbReference type="RuleBase" id="RU003796"/>
    </source>
</evidence>
<feature type="compositionally biased region" description="Low complexity" evidence="12">
    <location>
        <begin position="16"/>
        <end position="25"/>
    </location>
</feature>
<name>A0A9D3X220_9SAUR</name>
<evidence type="ECO:0000313" key="15">
    <source>
        <dbReference type="Proteomes" id="UP000827986"/>
    </source>
</evidence>
<dbReference type="Pfam" id="PF02319">
    <property type="entry name" value="WHD_E2F_TDP"/>
    <property type="match status" value="2"/>
</dbReference>
<dbReference type="GO" id="GO:0090575">
    <property type="term" value="C:RNA polymerase II transcription regulator complex"/>
    <property type="evidence" value="ECO:0007669"/>
    <property type="project" value="TreeGrafter"/>
</dbReference>
<keyword evidence="3" id="KW-0678">Repressor</keyword>
<evidence type="ECO:0000256" key="6">
    <source>
        <dbReference type="ARBA" id="ARBA00023159"/>
    </source>
</evidence>
<feature type="compositionally biased region" description="Low complexity" evidence="12">
    <location>
        <begin position="480"/>
        <end position="499"/>
    </location>
</feature>
<keyword evidence="7 11" id="KW-0804">Transcription</keyword>
<dbReference type="GO" id="GO:0002040">
    <property type="term" value="P:sprouting angiogenesis"/>
    <property type="evidence" value="ECO:0007669"/>
    <property type="project" value="UniProtKB-ARBA"/>
</dbReference>